<sequence>MNFDAIIKSLTHNLGAKIVSLVFAFFLWLHVTAQQGENQSFRVPLALTGIADSLTITHDVPGSVEVNIRGSRSNLMKLRLFGRLVATVDLSKAVKGRNTVSLSPAMINLPEQIDPREVTIDNPKTLVLNFEEVIMKSVPVRIAYKGEIPDDIIIESSPVIIPARVKIIGASSIVEGIEAISTREIDIKGRRGEYSEESELVLGGMDIRVVPDKVLIEMSIHRRAIRTLANIPPTMLREDESLTVEYSPRVVSLTIEGPEDIIRQITTEDVSVILDLTGKAAGTYVIEPEVIVPNGIERYFLDTDTFEIRILPAGRGGGQDRRDDGNG</sequence>
<dbReference type="Pfam" id="PF07949">
    <property type="entry name" value="YbbR"/>
    <property type="match status" value="1"/>
</dbReference>
<evidence type="ECO:0000313" key="1">
    <source>
        <dbReference type="EMBL" id="HER43937.1"/>
    </source>
</evidence>
<dbReference type="Gene3D" id="2.170.120.40">
    <property type="entry name" value="YbbR-like domain"/>
    <property type="match status" value="1"/>
</dbReference>
<dbReference type="InterPro" id="IPR053154">
    <property type="entry name" value="c-di-AMP_regulator"/>
</dbReference>
<dbReference type="PANTHER" id="PTHR37804:SF1">
    <property type="entry name" value="CDAA REGULATORY PROTEIN CDAR"/>
    <property type="match status" value="1"/>
</dbReference>
<dbReference type="Gene3D" id="2.170.120.30">
    <property type="match status" value="2"/>
</dbReference>
<dbReference type="InterPro" id="IPR012505">
    <property type="entry name" value="YbbR"/>
</dbReference>
<comment type="caution">
    <text evidence="1">The sequence shown here is derived from an EMBL/GenBank/DDBJ whole genome shotgun (WGS) entry which is preliminary data.</text>
</comment>
<dbReference type="EMBL" id="DSEC01000403">
    <property type="protein sequence ID" value="HER43937.1"/>
    <property type="molecule type" value="Genomic_DNA"/>
</dbReference>
<gene>
    <name evidence="1" type="ORF">ENO08_05710</name>
</gene>
<dbReference type="AlphaFoldDB" id="A0A7V2F3M4"/>
<name>A0A7V2F3M4_UNCEI</name>
<accession>A0A7V2F3M4</accession>
<organism evidence="1">
    <name type="scientific">Eiseniibacteriota bacterium</name>
    <dbReference type="NCBI Taxonomy" id="2212470"/>
    <lineage>
        <taxon>Bacteria</taxon>
        <taxon>Candidatus Eiseniibacteriota</taxon>
    </lineage>
</organism>
<proteinExistence type="predicted"/>
<evidence type="ECO:0008006" key="2">
    <source>
        <dbReference type="Google" id="ProtNLM"/>
    </source>
</evidence>
<reference evidence="1" key="1">
    <citation type="journal article" date="2020" name="mSystems">
        <title>Genome- and Community-Level Interaction Insights into Carbon Utilization and Element Cycling Functions of Hydrothermarchaeota in Hydrothermal Sediment.</title>
        <authorList>
            <person name="Zhou Z."/>
            <person name="Liu Y."/>
            <person name="Xu W."/>
            <person name="Pan J."/>
            <person name="Luo Z.H."/>
            <person name="Li M."/>
        </authorList>
    </citation>
    <scope>NUCLEOTIDE SEQUENCE [LARGE SCALE GENOMIC DNA]</scope>
    <source>
        <strain evidence="1">SpSt-1233</strain>
    </source>
</reference>
<protein>
    <recommendedName>
        <fullName evidence="2">YbbR-like domain-containing protein</fullName>
    </recommendedName>
</protein>
<dbReference type="Proteomes" id="UP000886069">
    <property type="component" value="Unassembled WGS sequence"/>
</dbReference>
<dbReference type="PANTHER" id="PTHR37804">
    <property type="entry name" value="CDAA REGULATORY PROTEIN CDAR"/>
    <property type="match status" value="1"/>
</dbReference>